<evidence type="ECO:0000313" key="3">
    <source>
        <dbReference type="EMBL" id="PFX12854.1"/>
    </source>
</evidence>
<evidence type="ECO:0000256" key="2">
    <source>
        <dbReference type="SAM" id="MobiDB-lite"/>
    </source>
</evidence>
<keyword evidence="1" id="KW-0175">Coiled coil</keyword>
<protein>
    <submittedName>
        <fullName evidence="3">Uncharacterized protein</fullName>
    </submittedName>
</protein>
<reference evidence="4" key="1">
    <citation type="journal article" date="2017" name="bioRxiv">
        <title>Comparative analysis of the genomes of Stylophora pistillata and Acropora digitifera provides evidence for extensive differences between species of corals.</title>
        <authorList>
            <person name="Voolstra C.R."/>
            <person name="Li Y."/>
            <person name="Liew Y.J."/>
            <person name="Baumgarten S."/>
            <person name="Zoccola D."/>
            <person name="Flot J.-F."/>
            <person name="Tambutte S."/>
            <person name="Allemand D."/>
            <person name="Aranda M."/>
        </authorList>
    </citation>
    <scope>NUCLEOTIDE SEQUENCE [LARGE SCALE GENOMIC DNA]</scope>
</reference>
<dbReference type="Proteomes" id="UP000225706">
    <property type="component" value="Unassembled WGS sequence"/>
</dbReference>
<dbReference type="AlphaFoldDB" id="A0A2B4R3D8"/>
<evidence type="ECO:0000256" key="1">
    <source>
        <dbReference type="SAM" id="Coils"/>
    </source>
</evidence>
<gene>
    <name evidence="3" type="ORF">AWC38_SpisGene23124</name>
</gene>
<dbReference type="EMBL" id="LSMT01001157">
    <property type="protein sequence ID" value="PFX12854.1"/>
    <property type="molecule type" value="Genomic_DNA"/>
</dbReference>
<organism evidence="3 4">
    <name type="scientific">Stylophora pistillata</name>
    <name type="common">Smooth cauliflower coral</name>
    <dbReference type="NCBI Taxonomy" id="50429"/>
    <lineage>
        <taxon>Eukaryota</taxon>
        <taxon>Metazoa</taxon>
        <taxon>Cnidaria</taxon>
        <taxon>Anthozoa</taxon>
        <taxon>Hexacorallia</taxon>
        <taxon>Scleractinia</taxon>
        <taxon>Astrocoeniina</taxon>
        <taxon>Pocilloporidae</taxon>
        <taxon>Stylophora</taxon>
    </lineage>
</organism>
<feature type="coiled-coil region" evidence="1">
    <location>
        <begin position="30"/>
        <end position="71"/>
    </location>
</feature>
<feature type="compositionally biased region" description="Basic residues" evidence="2">
    <location>
        <begin position="1"/>
        <end position="11"/>
    </location>
</feature>
<keyword evidence="4" id="KW-1185">Reference proteome</keyword>
<dbReference type="OrthoDB" id="5982767at2759"/>
<proteinExistence type="predicted"/>
<feature type="region of interest" description="Disordered" evidence="2">
    <location>
        <begin position="1"/>
        <end position="25"/>
    </location>
</feature>
<sequence length="810" mass="92546">MGSKSRKKPRRSSNGSQCDRFPVGELARRRATLREEYLSKSKEISALQKRIQRLKKKKEQALKTIEELETDLVPLQRTPTFQVTMNASTMRKRSPTQLTSKGVLDLPRRSASRRQLETLTAAIEINGGSPESRAPALDGMFATICKYGKIADISRYVCSSQKVKKATVAKIKMHCAEYEKSEDNFIRSLSLLYAGGVISKIKYQQTRSSLVMKNTGRHTKKGFLSKRRLTYGWGIPVPKPLPYSVLMNKIEELDMGEVISLRETLCHNLPVDQEVDGVYRNLESFLLMLCKFYFVTDEYRKDSDKLTWFGEREGTFKVAIGGDGAPFGKWDQSMSWLISFLNVGPRVASPNDNFLLFGANCKEDHEVVVRFTEKLAADIEVIEKKTYTVMGKDVTFTFDLIPGDMKFLAFINGELSNSAKYFSSFANVSQNESNSLTGRFGVDQDCKWRPWQYRERITTSKQVVEFKRKLPTHLAKKTLRSKITQFIAGKKSRQEFQPFIGKLCDKEVVEPLHLRNNGVQYLHTMLLDVAISFSNLPNKLNSLSELPQNSAIFRYMKAMESDVKAGRMRKQLGKWLLEDRGKDKDFTYRLTGKDSRLILHGFMYLVKAIQGDSTDPELLLKLLKIVFIGTKLRDCAAIFSMYHLTEQDLANLSQLCHDYFTAAALFGSSVSGTVWSIGHLVYAHSKLMFDKYGTGLGINTMQGREAKHVQIASFARNSQYKQRWYQVFRHDHISKLWLPVKQPSLLAYHQSHDTLIPTRISKDPQHYCYCGLDKEADSELCLFCGHELMQEIKKSVCDGKPTQECLRYSR</sequence>
<evidence type="ECO:0000313" key="4">
    <source>
        <dbReference type="Proteomes" id="UP000225706"/>
    </source>
</evidence>
<comment type="caution">
    <text evidence="3">The sequence shown here is derived from an EMBL/GenBank/DDBJ whole genome shotgun (WGS) entry which is preliminary data.</text>
</comment>
<accession>A0A2B4R3D8</accession>
<name>A0A2B4R3D8_STYPI</name>